<dbReference type="GO" id="GO:0015935">
    <property type="term" value="C:small ribosomal subunit"/>
    <property type="evidence" value="ECO:0007669"/>
    <property type="project" value="InterPro"/>
</dbReference>
<dbReference type="GO" id="GO:0019843">
    <property type="term" value="F:rRNA binding"/>
    <property type="evidence" value="ECO:0007669"/>
    <property type="project" value="UniProtKB-UniRule"/>
</dbReference>
<comment type="subunit">
    <text evidence="6">Part of the 30S ribosomal subunit. Contacts protein S5. The interaction surface between S4 and S5 is involved in control of translational fidelity.</text>
</comment>
<evidence type="ECO:0000259" key="9">
    <source>
        <dbReference type="SMART" id="SM00363"/>
    </source>
</evidence>
<protein>
    <recommendedName>
        <fullName evidence="6">Small ribosomal subunit protein uS4</fullName>
    </recommendedName>
</protein>
<dbReference type="SUPFAM" id="SSF55174">
    <property type="entry name" value="Alpha-L RNA-binding motif"/>
    <property type="match status" value="1"/>
</dbReference>
<dbReference type="PROSITE" id="PS00632">
    <property type="entry name" value="RIBOSOMAL_S4"/>
    <property type="match status" value="1"/>
</dbReference>
<dbReference type="RefSeq" id="WP_014027503.1">
    <property type="nucleotide sequence ID" value="NC_015931.1"/>
</dbReference>
<dbReference type="InterPro" id="IPR005710">
    <property type="entry name" value="Ribosomal_uS4_euk/arc"/>
</dbReference>
<comment type="similarity">
    <text evidence="1 6 7">Belongs to the universal ribosomal protein uS4 family.</text>
</comment>
<dbReference type="SMART" id="SM00363">
    <property type="entry name" value="S4"/>
    <property type="match status" value="1"/>
</dbReference>
<dbReference type="EMBL" id="CP002838">
    <property type="protein sequence ID" value="AEM39826.1"/>
    <property type="molecule type" value="Genomic_DNA"/>
</dbReference>
<evidence type="ECO:0000259" key="10">
    <source>
        <dbReference type="SMART" id="SM01390"/>
    </source>
</evidence>
<evidence type="ECO:0000256" key="4">
    <source>
        <dbReference type="ARBA" id="ARBA00022980"/>
    </source>
</evidence>
<organism evidence="11 12">
    <name type="scientific">Pyrolobus fumarii (strain DSM 11204 / 1A)</name>
    <dbReference type="NCBI Taxonomy" id="694429"/>
    <lineage>
        <taxon>Archaea</taxon>
        <taxon>Thermoproteota</taxon>
        <taxon>Thermoprotei</taxon>
        <taxon>Desulfurococcales</taxon>
        <taxon>Pyrodictiaceae</taxon>
        <taxon>Pyrolobus</taxon>
    </lineage>
</organism>
<dbReference type="eggNOG" id="arCOG04239">
    <property type="taxonomic scope" value="Archaea"/>
</dbReference>
<dbReference type="AlphaFoldDB" id="G0EDM2"/>
<dbReference type="InterPro" id="IPR036986">
    <property type="entry name" value="S4_RNA-bd_sf"/>
</dbReference>
<dbReference type="InterPro" id="IPR022801">
    <property type="entry name" value="Ribosomal_uS4"/>
</dbReference>
<dbReference type="Pfam" id="PF00163">
    <property type="entry name" value="Ribosomal_S4"/>
    <property type="match status" value="1"/>
</dbReference>
<dbReference type="HOGENOM" id="CLU_089738_1_1_2"/>
<evidence type="ECO:0000313" key="11">
    <source>
        <dbReference type="EMBL" id="AEM39826.1"/>
    </source>
</evidence>
<dbReference type="Pfam" id="PF01479">
    <property type="entry name" value="S4"/>
    <property type="match status" value="1"/>
</dbReference>
<dbReference type="CDD" id="cd00165">
    <property type="entry name" value="S4"/>
    <property type="match status" value="1"/>
</dbReference>
<reference evidence="11 12" key="1">
    <citation type="journal article" date="2011" name="Stand. Genomic Sci.">
        <title>Complete genome sequence of the hyperthermophilic chemolithoautotroph Pyrolobus fumarii type strain (1A).</title>
        <authorList>
            <person name="Anderson I."/>
            <person name="Goker M."/>
            <person name="Nolan M."/>
            <person name="Lucas S."/>
            <person name="Hammon N."/>
            <person name="Deshpande S."/>
            <person name="Cheng J.F."/>
            <person name="Tapia R."/>
            <person name="Han C."/>
            <person name="Goodwin L."/>
            <person name="Pitluck S."/>
            <person name="Huntemann M."/>
            <person name="Liolios K."/>
            <person name="Ivanova N."/>
            <person name="Pagani I."/>
            <person name="Mavromatis K."/>
            <person name="Ovchinikova G."/>
            <person name="Pati A."/>
            <person name="Chen A."/>
            <person name="Palaniappan K."/>
            <person name="Land M."/>
            <person name="Hauser L."/>
            <person name="Brambilla E.M."/>
            <person name="Huber H."/>
            <person name="Yasawong M."/>
            <person name="Rohde M."/>
            <person name="Spring S."/>
            <person name="Abt B."/>
            <person name="Sikorski J."/>
            <person name="Wirth R."/>
            <person name="Detter J.C."/>
            <person name="Woyke T."/>
            <person name="Bristow J."/>
            <person name="Eisen J.A."/>
            <person name="Markowitz V."/>
            <person name="Hugenholtz P."/>
            <person name="Kyrpides N.C."/>
            <person name="Klenk H.P."/>
            <person name="Lapidus A."/>
        </authorList>
    </citation>
    <scope>NUCLEOTIDE SEQUENCE [LARGE SCALE GENOMIC DNA]</scope>
    <source>
        <strain evidence="12">DSM 11204 / 1A</strain>
    </source>
</reference>
<comment type="function">
    <text evidence="6">With S5 and S12 plays an important role in translational accuracy.</text>
</comment>
<feature type="domain" description="Small ribosomal subunit protein uS4 N-terminal" evidence="10">
    <location>
        <begin position="5"/>
        <end position="102"/>
    </location>
</feature>
<dbReference type="Gene3D" id="3.10.290.10">
    <property type="entry name" value="RNA-binding S4 domain"/>
    <property type="match status" value="1"/>
</dbReference>
<evidence type="ECO:0000256" key="6">
    <source>
        <dbReference type="HAMAP-Rule" id="MF_01306"/>
    </source>
</evidence>
<dbReference type="GO" id="GO:0006412">
    <property type="term" value="P:translation"/>
    <property type="evidence" value="ECO:0007669"/>
    <property type="project" value="UniProtKB-UniRule"/>
</dbReference>
<feature type="domain" description="RNA-binding S4" evidence="9">
    <location>
        <begin position="103"/>
        <end position="167"/>
    </location>
</feature>
<keyword evidence="5 6" id="KW-0687">Ribonucleoprotein</keyword>
<evidence type="ECO:0000256" key="7">
    <source>
        <dbReference type="RuleBase" id="RU003699"/>
    </source>
</evidence>
<gene>
    <name evidence="6" type="primary">rps4</name>
    <name evidence="11" type="ordered locus">Pyrfu_1973</name>
</gene>
<dbReference type="SMART" id="SM01390">
    <property type="entry name" value="Ribosomal_S4"/>
    <property type="match status" value="1"/>
</dbReference>
<dbReference type="InterPro" id="IPR002942">
    <property type="entry name" value="S4_RNA-bd"/>
</dbReference>
<dbReference type="NCBIfam" id="TIGR01018">
    <property type="entry name" value="uS4_arch"/>
    <property type="match status" value="1"/>
</dbReference>
<accession>G0EDM2</accession>
<keyword evidence="3 6" id="KW-0694">RNA-binding</keyword>
<dbReference type="PANTHER" id="PTHR11831:SF5">
    <property type="entry name" value="40S RIBOSOMAL PROTEIN S9"/>
    <property type="match status" value="1"/>
</dbReference>
<evidence type="ECO:0000256" key="8">
    <source>
        <dbReference type="SAM" id="MobiDB-lite"/>
    </source>
</evidence>
<dbReference type="GeneID" id="11138313"/>
<dbReference type="InterPro" id="IPR001912">
    <property type="entry name" value="Ribosomal_uS4_N"/>
</dbReference>
<evidence type="ECO:0000256" key="2">
    <source>
        <dbReference type="ARBA" id="ARBA00022730"/>
    </source>
</evidence>
<dbReference type="HAMAP" id="MF_01306_A">
    <property type="entry name" value="Ribosomal_uS4_A"/>
    <property type="match status" value="1"/>
</dbReference>
<dbReference type="InParanoid" id="G0EDM2"/>
<keyword evidence="2 6" id="KW-0699">rRNA-binding</keyword>
<keyword evidence="4 6" id="KW-0689">Ribosomal protein</keyword>
<dbReference type="NCBIfam" id="NF003139">
    <property type="entry name" value="PRK04051.1"/>
    <property type="match status" value="1"/>
</dbReference>
<dbReference type="InterPro" id="IPR018079">
    <property type="entry name" value="Ribosomal_uS4_CS"/>
</dbReference>
<dbReference type="Proteomes" id="UP000001037">
    <property type="component" value="Chromosome"/>
</dbReference>
<dbReference type="InterPro" id="IPR022802">
    <property type="entry name" value="Ribosomal_uS4_arc"/>
</dbReference>
<name>G0EDM2_PYRF1</name>
<sequence length="185" mass="21549">MGDPKKPRKKWESPGHPWIKERLLREIELIGRYGLRNKKEIWQAETLARYFRHRARRLLALPEDVRKKEEEQLLRKLYRMGVLPENATLDDVLGLTAEHFLERRLQTIVYKKGLARTIWQARQLIVHGHIAIGGRRIRSPGYLVPRDEEDLIDYAPTSPFAKRREEQAQQAPSQQSQEGGAEAAG</sequence>
<evidence type="ECO:0000256" key="3">
    <source>
        <dbReference type="ARBA" id="ARBA00022884"/>
    </source>
</evidence>
<dbReference type="PROSITE" id="PS50889">
    <property type="entry name" value="S4"/>
    <property type="match status" value="1"/>
</dbReference>
<keyword evidence="12" id="KW-1185">Reference proteome</keyword>
<proteinExistence type="inferred from homology"/>
<dbReference type="GO" id="GO:0003735">
    <property type="term" value="F:structural constituent of ribosome"/>
    <property type="evidence" value="ECO:0007669"/>
    <property type="project" value="InterPro"/>
</dbReference>
<dbReference type="GO" id="GO:0042274">
    <property type="term" value="P:ribosomal small subunit biogenesis"/>
    <property type="evidence" value="ECO:0007669"/>
    <property type="project" value="TreeGrafter"/>
</dbReference>
<dbReference type="FunCoup" id="G0EDM2">
    <property type="interactions" value="181"/>
</dbReference>
<comment type="function">
    <text evidence="6">One of the primary rRNA binding proteins, it binds directly to 16S rRNA where it nucleates assembly of the body of the 30S subunit.</text>
</comment>
<evidence type="ECO:0000256" key="5">
    <source>
        <dbReference type="ARBA" id="ARBA00023274"/>
    </source>
</evidence>
<dbReference type="OrthoDB" id="10429at2157"/>
<evidence type="ECO:0000256" key="1">
    <source>
        <dbReference type="ARBA" id="ARBA00007465"/>
    </source>
</evidence>
<feature type="region of interest" description="Disordered" evidence="8">
    <location>
        <begin position="148"/>
        <end position="185"/>
    </location>
</feature>
<dbReference type="STRING" id="694429.Pyrfu_1973"/>
<evidence type="ECO:0000313" key="12">
    <source>
        <dbReference type="Proteomes" id="UP000001037"/>
    </source>
</evidence>
<feature type="compositionally biased region" description="Low complexity" evidence="8">
    <location>
        <begin position="168"/>
        <end position="185"/>
    </location>
</feature>
<dbReference type="PANTHER" id="PTHR11831">
    <property type="entry name" value="30S 40S RIBOSOMAL PROTEIN"/>
    <property type="match status" value="1"/>
</dbReference>
<dbReference type="KEGG" id="pfm:Pyrfu_1973"/>